<dbReference type="PANTHER" id="PTHR43830">
    <property type="entry name" value="PROTEIN PSP1"/>
    <property type="match status" value="1"/>
</dbReference>
<dbReference type="NCBIfam" id="NF041131">
    <property type="entry name" value="RicT_YaaT_fam"/>
    <property type="match status" value="1"/>
</dbReference>
<organism evidence="3">
    <name type="scientific">Trypanosoma vivax (strain Y486)</name>
    <dbReference type="NCBI Taxonomy" id="1055687"/>
    <lineage>
        <taxon>Eukaryota</taxon>
        <taxon>Discoba</taxon>
        <taxon>Euglenozoa</taxon>
        <taxon>Kinetoplastea</taxon>
        <taxon>Metakinetoplastina</taxon>
        <taxon>Trypanosomatida</taxon>
        <taxon>Trypanosomatidae</taxon>
        <taxon>Trypanosoma</taxon>
        <taxon>Duttonella</taxon>
    </lineage>
</organism>
<dbReference type="InterPro" id="IPR007557">
    <property type="entry name" value="PSP1_C"/>
</dbReference>
<evidence type="ECO:0000256" key="1">
    <source>
        <dbReference type="SAM" id="MobiDB-lite"/>
    </source>
</evidence>
<dbReference type="AlphaFoldDB" id="G0UBR5"/>
<gene>
    <name evidence="3" type="ORF">TVY486_1107470</name>
</gene>
<dbReference type="GO" id="GO:0005737">
    <property type="term" value="C:cytoplasm"/>
    <property type="evidence" value="ECO:0007669"/>
    <property type="project" value="TreeGrafter"/>
</dbReference>
<dbReference type="PANTHER" id="PTHR43830:SF3">
    <property type="entry name" value="PROTEIN PSP1"/>
    <property type="match status" value="1"/>
</dbReference>
<name>G0UBR5_TRYVY</name>
<dbReference type="Pfam" id="PF04468">
    <property type="entry name" value="PSP1"/>
    <property type="match status" value="1"/>
</dbReference>
<proteinExistence type="predicted"/>
<evidence type="ECO:0000259" key="2">
    <source>
        <dbReference type="PROSITE" id="PS51411"/>
    </source>
</evidence>
<feature type="region of interest" description="Disordered" evidence="1">
    <location>
        <begin position="73"/>
        <end position="92"/>
    </location>
</feature>
<evidence type="ECO:0000313" key="3">
    <source>
        <dbReference type="EMBL" id="CCC53263.1"/>
    </source>
</evidence>
<reference evidence="3" key="1">
    <citation type="journal article" date="2012" name="Proc. Natl. Acad. Sci. U.S.A.">
        <title>Antigenic diversity is generated by distinct evolutionary mechanisms in African trypanosome species.</title>
        <authorList>
            <person name="Jackson A.P."/>
            <person name="Berry A."/>
            <person name="Aslett M."/>
            <person name="Allison H.C."/>
            <person name="Burton P."/>
            <person name="Vavrova-Anderson J."/>
            <person name="Brown R."/>
            <person name="Browne H."/>
            <person name="Corton N."/>
            <person name="Hauser H."/>
            <person name="Gamble J."/>
            <person name="Gilderthorp R."/>
            <person name="Marcello L."/>
            <person name="McQuillan J."/>
            <person name="Otto T.D."/>
            <person name="Quail M.A."/>
            <person name="Sanders M.J."/>
            <person name="van Tonder A."/>
            <person name="Ginger M.L."/>
            <person name="Field M.C."/>
            <person name="Barry J.D."/>
            <person name="Hertz-Fowler C."/>
            <person name="Berriman M."/>
        </authorList>
    </citation>
    <scope>NUCLEOTIDE SEQUENCE</scope>
    <source>
        <strain evidence="3">Y486</strain>
    </source>
</reference>
<dbReference type="PROSITE" id="PS51411">
    <property type="entry name" value="PSP1_C"/>
    <property type="match status" value="1"/>
</dbReference>
<accession>G0UBR5</accession>
<dbReference type="EMBL" id="HE573027">
    <property type="protein sequence ID" value="CCC53263.1"/>
    <property type="molecule type" value="Genomic_DNA"/>
</dbReference>
<dbReference type="VEuPathDB" id="TriTrypDB:TvY486_1107470"/>
<sequence>MHASVVMEIESTRQLMSDWLAKSTLHLRNTRNVFEQHLGRLESLLTEGVMSPRPDDSNTKLVDSLMVTPCRPSAANDDKAYPTPSMASPPVNRATLNYDRLLDEVTGVTRSNNNDSDCHATATWQDYMADDVIDVDTHKRPTPESIPEERRNCSLPKDPSTPCQVIVMFKRKRVLQFESPTYVSPGEYVVVGGDRGEDVGLVTHSWTHDDHGVNGENWAEGVGRVLRVASALEVSQLRGVQTELEDRAVEVAQKKVEEHCLPMSIVDAEYQFDRKKLTFYYRSHQRLDFRILVRDLYKTFRARIWMEADTP</sequence>
<protein>
    <recommendedName>
        <fullName evidence="2">PSP1 C-terminal domain-containing protein</fullName>
    </recommendedName>
</protein>
<dbReference type="InterPro" id="IPR047767">
    <property type="entry name" value="PSP1-like"/>
</dbReference>
<feature type="domain" description="PSP1 C-terminal" evidence="2">
    <location>
        <begin position="223"/>
        <end position="309"/>
    </location>
</feature>